<evidence type="ECO:0000313" key="4">
    <source>
        <dbReference type="Proteomes" id="UP001290861"/>
    </source>
</evidence>
<accession>A0ABU5MZP1</accession>
<evidence type="ECO:0000313" key="3">
    <source>
        <dbReference type="EMBL" id="MDZ8119680.1"/>
    </source>
</evidence>
<keyword evidence="1" id="KW-0732">Signal</keyword>
<dbReference type="Proteomes" id="UP001290861">
    <property type="component" value="Unassembled WGS sequence"/>
</dbReference>
<evidence type="ECO:0000256" key="1">
    <source>
        <dbReference type="SAM" id="SignalP"/>
    </source>
</evidence>
<proteinExistence type="predicted"/>
<sequence length="190" mass="21655">MKNTAPFLLILSSLLLAGCSSLKVHSHQTAAFDFGPVQTYEWVQAPPKILTEEDTYMNKNLQIALNNQLVERGWTQVLSSAQADLQIVYYVKLREQLEFSGSPTQEESRLVGGFTYNTEKSNWRYNEQQSDLNVYNIEVGTLSLLIYNQKTGDPVWTGTLETRLDRSTPVEKQKKILQKIARRITAEIPN</sequence>
<dbReference type="EMBL" id="JARVCO010000012">
    <property type="protein sequence ID" value="MDZ8119680.1"/>
    <property type="molecule type" value="Genomic_DNA"/>
</dbReference>
<organism evidence="3 4">
    <name type="scientific">Pontiella agarivorans</name>
    <dbReference type="NCBI Taxonomy" id="3038953"/>
    <lineage>
        <taxon>Bacteria</taxon>
        <taxon>Pseudomonadati</taxon>
        <taxon>Kiritimatiellota</taxon>
        <taxon>Kiritimatiellia</taxon>
        <taxon>Kiritimatiellales</taxon>
        <taxon>Pontiellaceae</taxon>
        <taxon>Pontiella</taxon>
    </lineage>
</organism>
<dbReference type="InterPro" id="IPR025411">
    <property type="entry name" value="DUF4136"/>
</dbReference>
<reference evidence="3 4" key="1">
    <citation type="journal article" date="2024" name="Appl. Environ. Microbiol.">
        <title>Pontiella agarivorans sp. nov., a novel marine anaerobic bacterium capable of degrading macroalgal polysaccharides and fixing nitrogen.</title>
        <authorList>
            <person name="Liu N."/>
            <person name="Kivenson V."/>
            <person name="Peng X."/>
            <person name="Cui Z."/>
            <person name="Lankiewicz T.S."/>
            <person name="Gosselin K.M."/>
            <person name="English C.J."/>
            <person name="Blair E.M."/>
            <person name="O'Malley M.A."/>
            <person name="Valentine D.L."/>
        </authorList>
    </citation>
    <scope>NUCLEOTIDE SEQUENCE [LARGE SCALE GENOMIC DNA]</scope>
    <source>
        <strain evidence="3 4">NLcol2</strain>
    </source>
</reference>
<feature type="domain" description="DUF4136" evidence="2">
    <location>
        <begin position="26"/>
        <end position="181"/>
    </location>
</feature>
<dbReference type="PROSITE" id="PS51257">
    <property type="entry name" value="PROKAR_LIPOPROTEIN"/>
    <property type="match status" value="1"/>
</dbReference>
<gene>
    <name evidence="3" type="ORF">P9H32_13710</name>
</gene>
<protein>
    <submittedName>
        <fullName evidence="3">DUF4136 domain-containing protein</fullName>
    </submittedName>
</protein>
<comment type="caution">
    <text evidence="3">The sequence shown here is derived from an EMBL/GenBank/DDBJ whole genome shotgun (WGS) entry which is preliminary data.</text>
</comment>
<dbReference type="RefSeq" id="WP_322609465.1">
    <property type="nucleotide sequence ID" value="NZ_JARVCO010000012.1"/>
</dbReference>
<keyword evidence="4" id="KW-1185">Reference proteome</keyword>
<dbReference type="Gene3D" id="3.30.160.670">
    <property type="match status" value="1"/>
</dbReference>
<dbReference type="Pfam" id="PF13590">
    <property type="entry name" value="DUF4136"/>
    <property type="match status" value="1"/>
</dbReference>
<name>A0ABU5MZP1_9BACT</name>
<feature type="signal peptide" evidence="1">
    <location>
        <begin position="1"/>
        <end position="17"/>
    </location>
</feature>
<feature type="chain" id="PRO_5047495289" evidence="1">
    <location>
        <begin position="18"/>
        <end position="190"/>
    </location>
</feature>
<evidence type="ECO:0000259" key="2">
    <source>
        <dbReference type="Pfam" id="PF13590"/>
    </source>
</evidence>